<comment type="caution">
    <text evidence="4">The sequence shown here is derived from an EMBL/GenBank/DDBJ whole genome shotgun (WGS) entry which is preliminary data.</text>
</comment>
<dbReference type="GO" id="GO:0008173">
    <property type="term" value="F:RNA methyltransferase activity"/>
    <property type="evidence" value="ECO:0007669"/>
    <property type="project" value="InterPro"/>
</dbReference>
<dbReference type="EMBL" id="LAZR01001768">
    <property type="protein sequence ID" value="KKN39383.1"/>
    <property type="molecule type" value="Genomic_DNA"/>
</dbReference>
<evidence type="ECO:0000313" key="4">
    <source>
        <dbReference type="EMBL" id="KKN39383.1"/>
    </source>
</evidence>
<evidence type="ECO:0000256" key="1">
    <source>
        <dbReference type="ARBA" id="ARBA00022603"/>
    </source>
</evidence>
<dbReference type="InterPro" id="IPR029028">
    <property type="entry name" value="Alpha/beta_knot_MTases"/>
</dbReference>
<accession>A0A0F9TD07</accession>
<dbReference type="InterPro" id="IPR029026">
    <property type="entry name" value="tRNA_m1G_MTases_N"/>
</dbReference>
<feature type="domain" description="tRNA/rRNA methyltransferase SpoU type" evidence="3">
    <location>
        <begin position="11"/>
        <end position="148"/>
    </location>
</feature>
<keyword evidence="1" id="KW-0489">Methyltransferase</keyword>
<protein>
    <recommendedName>
        <fullName evidence="3">tRNA/rRNA methyltransferase SpoU type domain-containing protein</fullName>
    </recommendedName>
</protein>
<name>A0A0F9TD07_9ZZZZ</name>
<dbReference type="AlphaFoldDB" id="A0A0F9TD07"/>
<dbReference type="Pfam" id="PF00588">
    <property type="entry name" value="SpoU_methylase"/>
    <property type="match status" value="1"/>
</dbReference>
<proteinExistence type="predicted"/>
<evidence type="ECO:0000256" key="2">
    <source>
        <dbReference type="ARBA" id="ARBA00022679"/>
    </source>
</evidence>
<reference evidence="4" key="1">
    <citation type="journal article" date="2015" name="Nature">
        <title>Complex archaea that bridge the gap between prokaryotes and eukaryotes.</title>
        <authorList>
            <person name="Spang A."/>
            <person name="Saw J.H."/>
            <person name="Jorgensen S.L."/>
            <person name="Zaremba-Niedzwiedzka K."/>
            <person name="Martijn J."/>
            <person name="Lind A.E."/>
            <person name="van Eijk R."/>
            <person name="Schleper C."/>
            <person name="Guy L."/>
            <person name="Ettema T.J."/>
        </authorList>
    </citation>
    <scope>NUCLEOTIDE SEQUENCE</scope>
</reference>
<dbReference type="SUPFAM" id="SSF75217">
    <property type="entry name" value="alpha/beta knot"/>
    <property type="match status" value="1"/>
</dbReference>
<evidence type="ECO:0000259" key="3">
    <source>
        <dbReference type="Pfam" id="PF00588"/>
    </source>
</evidence>
<dbReference type="Gene3D" id="3.40.1280.10">
    <property type="match status" value="1"/>
</dbReference>
<sequence>MEIDGEEMRSVAMIRTKHWNNAYSVMRTANGLGFDYVYLVDLGMGKPPRMNRKKIDLGRRPHDMFQLLTMERFMEEVVPSYNVVSMELTEEAQELVEFEWPENPLIVVGPENGDIPDNILGVGQQVKVSMRDVVNCFNVACAASIAMWDYSSKVKK</sequence>
<dbReference type="GO" id="GO:0003723">
    <property type="term" value="F:RNA binding"/>
    <property type="evidence" value="ECO:0007669"/>
    <property type="project" value="InterPro"/>
</dbReference>
<dbReference type="GO" id="GO:0032259">
    <property type="term" value="P:methylation"/>
    <property type="evidence" value="ECO:0007669"/>
    <property type="project" value="UniProtKB-KW"/>
</dbReference>
<organism evidence="4">
    <name type="scientific">marine sediment metagenome</name>
    <dbReference type="NCBI Taxonomy" id="412755"/>
    <lineage>
        <taxon>unclassified sequences</taxon>
        <taxon>metagenomes</taxon>
        <taxon>ecological metagenomes</taxon>
    </lineage>
</organism>
<dbReference type="GO" id="GO:0006396">
    <property type="term" value="P:RNA processing"/>
    <property type="evidence" value="ECO:0007669"/>
    <property type="project" value="InterPro"/>
</dbReference>
<keyword evidence="2" id="KW-0808">Transferase</keyword>
<dbReference type="InterPro" id="IPR001537">
    <property type="entry name" value="SpoU_MeTrfase"/>
</dbReference>
<gene>
    <name evidence="4" type="ORF">LCGC14_0744170</name>
</gene>